<keyword evidence="7" id="KW-1185">Reference proteome</keyword>
<dbReference type="Proteomes" id="UP001224775">
    <property type="component" value="Unassembled WGS sequence"/>
</dbReference>
<dbReference type="GO" id="GO:0005737">
    <property type="term" value="C:cytoplasm"/>
    <property type="evidence" value="ECO:0007669"/>
    <property type="project" value="InterPro"/>
</dbReference>
<dbReference type="GO" id="GO:0051536">
    <property type="term" value="F:iron-sulfur cluster binding"/>
    <property type="evidence" value="ECO:0007669"/>
    <property type="project" value="UniProtKB-KW"/>
</dbReference>
<organism evidence="6 7">
    <name type="scientific">Skeletonema marinoi</name>
    <dbReference type="NCBI Taxonomy" id="267567"/>
    <lineage>
        <taxon>Eukaryota</taxon>
        <taxon>Sar</taxon>
        <taxon>Stramenopiles</taxon>
        <taxon>Ochrophyta</taxon>
        <taxon>Bacillariophyta</taxon>
        <taxon>Coscinodiscophyceae</taxon>
        <taxon>Thalassiosirophycidae</taxon>
        <taxon>Thalassiosirales</taxon>
        <taxon>Skeletonemataceae</taxon>
        <taxon>Skeletonema</taxon>
        <taxon>Skeletonema marinoi-dohrnii complex</taxon>
    </lineage>
</organism>
<name>A0AAD8YHZ5_9STRA</name>
<dbReference type="NCBIfam" id="TIGR01703">
    <property type="entry name" value="hybrid_clust"/>
    <property type="match status" value="1"/>
</dbReference>
<dbReference type="NCBIfam" id="NF003658">
    <property type="entry name" value="PRK05290.1"/>
    <property type="match status" value="1"/>
</dbReference>
<dbReference type="GO" id="GO:0050418">
    <property type="term" value="F:hydroxylamine reductase activity"/>
    <property type="evidence" value="ECO:0007669"/>
    <property type="project" value="UniProtKB-EC"/>
</dbReference>
<keyword evidence="5" id="KW-0411">Iron-sulfur</keyword>
<proteinExistence type="inferred from homology"/>
<keyword evidence="4" id="KW-0408">Iron</keyword>
<dbReference type="InterPro" id="IPR016099">
    <property type="entry name" value="Prismane-like_a/b-sand"/>
</dbReference>
<keyword evidence="3 6" id="KW-0560">Oxidoreductase</keyword>
<dbReference type="GO" id="GO:0042542">
    <property type="term" value="P:response to hydrogen peroxide"/>
    <property type="evidence" value="ECO:0007669"/>
    <property type="project" value="TreeGrafter"/>
</dbReference>
<evidence type="ECO:0000313" key="7">
    <source>
        <dbReference type="Proteomes" id="UP001224775"/>
    </source>
</evidence>
<evidence type="ECO:0000256" key="4">
    <source>
        <dbReference type="ARBA" id="ARBA00023004"/>
    </source>
</evidence>
<dbReference type="Gene3D" id="1.20.1270.20">
    <property type="match status" value="2"/>
</dbReference>
<evidence type="ECO:0000256" key="2">
    <source>
        <dbReference type="ARBA" id="ARBA00022723"/>
    </source>
</evidence>
<keyword evidence="1" id="KW-0963">Cytoplasm</keyword>
<reference evidence="6" key="1">
    <citation type="submission" date="2023-06" db="EMBL/GenBank/DDBJ databases">
        <title>Survivors Of The Sea: Transcriptome response of Skeletonema marinoi to long-term dormancy.</title>
        <authorList>
            <person name="Pinder M.I.M."/>
            <person name="Kourtchenko O."/>
            <person name="Robertson E.K."/>
            <person name="Larsson T."/>
            <person name="Maumus F."/>
            <person name="Osuna-Cruz C.M."/>
            <person name="Vancaester E."/>
            <person name="Stenow R."/>
            <person name="Vandepoele K."/>
            <person name="Ploug H."/>
            <person name="Bruchert V."/>
            <person name="Godhe A."/>
            <person name="Topel M."/>
        </authorList>
    </citation>
    <scope>NUCLEOTIDE SEQUENCE</scope>
    <source>
        <strain evidence="6">R05AC</strain>
    </source>
</reference>
<keyword evidence="2" id="KW-0479">Metal-binding</keyword>
<dbReference type="HAMAP" id="MF_00069">
    <property type="entry name" value="Hydroxylam_reduct"/>
    <property type="match status" value="1"/>
</dbReference>
<accession>A0AAD8YHZ5</accession>
<protein>
    <submittedName>
        <fullName evidence="6">Hydroxylamine reductase</fullName>
        <ecNumber evidence="6">1.7.99.1</ecNumber>
    </submittedName>
</protein>
<dbReference type="SUPFAM" id="SSF56821">
    <property type="entry name" value="Prismane protein-like"/>
    <property type="match status" value="1"/>
</dbReference>
<dbReference type="InterPro" id="IPR004137">
    <property type="entry name" value="HCP/CODH"/>
</dbReference>
<evidence type="ECO:0000256" key="5">
    <source>
        <dbReference type="ARBA" id="ARBA00023014"/>
    </source>
</evidence>
<evidence type="ECO:0000256" key="1">
    <source>
        <dbReference type="ARBA" id="ARBA00022490"/>
    </source>
</evidence>
<dbReference type="PANTHER" id="PTHR30109">
    <property type="entry name" value="HYDROXYLAMINE REDUCTASE"/>
    <property type="match status" value="1"/>
</dbReference>
<comment type="caution">
    <text evidence="6">The sequence shown here is derived from an EMBL/GenBank/DDBJ whole genome shotgun (WGS) entry which is preliminary data.</text>
</comment>
<dbReference type="InterPro" id="IPR016100">
    <property type="entry name" value="Prismane_a-bundle"/>
</dbReference>
<dbReference type="Pfam" id="PF03063">
    <property type="entry name" value="Prismane"/>
    <property type="match status" value="1"/>
</dbReference>
<dbReference type="EC" id="1.7.99.1" evidence="6"/>
<dbReference type="EMBL" id="JATAAI010000005">
    <property type="protein sequence ID" value="KAK1745642.1"/>
    <property type="molecule type" value="Genomic_DNA"/>
</dbReference>
<sequence>MLSRAIKQAISRTALPAGRRAIAYNVGSISNLPSRLPIGRNMSMAADTTISNPAMFCRQCEQTQDHIACRTVGICGKSPETSTMQDVLMHTVKSVSLWAVAAREAGASADEMKEANSWTLSSVFSTLTNVNFDESRIAEYIKEGMTIKRDLEQMVRAKGGVAPDGDVARLDLSKMDTDELEDFGYTVSIPELQKAMGNDDCFSLVEIASYGAKGACAYAAHCRQLGYVDEDVMTGIHHVFAKVASNEPDMEGLLANALRVGELNGKILEMLDTAHAATFGAPEPTQVKVTATKGKCILVSGHDLLDLETLLKQTEGKGVNVYTHGEMLPAHGYPGLKKYPHLVGNYGTAWQNQKFEFALFPGPVVVTTNCILEPRRKYKDRLYSINEVGVAGVKHIKDGDFSEVIEQAQSCKGFPRTIDPAEYLTVGFNHRAVLPLAGKVIDAVQNGHISRIFLIGGCDGSQFDRNYFTELAEELPDDTLILTLGCAKNRFIHSKKLLGQTLANGMPRILDMGQCNDSYSAIVVATELAKALDCTVNDLPLSLCLSHLEQKAAAVLLTLLQMGVKNIRLGPSLPAYITPNVLDVLVQNYNIMPTGDVQGDIKMMMEGK</sequence>
<dbReference type="AlphaFoldDB" id="A0AAD8YHZ5"/>
<gene>
    <name evidence="6" type="ORF">QTG54_003566</name>
</gene>
<dbReference type="GO" id="GO:0004601">
    <property type="term" value="F:peroxidase activity"/>
    <property type="evidence" value="ECO:0007669"/>
    <property type="project" value="TreeGrafter"/>
</dbReference>
<evidence type="ECO:0000256" key="3">
    <source>
        <dbReference type="ARBA" id="ARBA00023002"/>
    </source>
</evidence>
<evidence type="ECO:0000313" key="6">
    <source>
        <dbReference type="EMBL" id="KAK1745642.1"/>
    </source>
</evidence>
<dbReference type="GO" id="GO:0046872">
    <property type="term" value="F:metal ion binding"/>
    <property type="evidence" value="ECO:0007669"/>
    <property type="project" value="UniProtKB-KW"/>
</dbReference>
<dbReference type="InterPro" id="IPR011254">
    <property type="entry name" value="Prismane-like_sf"/>
</dbReference>
<dbReference type="FunFam" id="3.40.50.2030:FF:000002">
    <property type="entry name" value="Hydroxylamine reductase"/>
    <property type="match status" value="1"/>
</dbReference>
<dbReference type="Gene3D" id="3.40.50.2030">
    <property type="match status" value="2"/>
</dbReference>
<dbReference type="PANTHER" id="PTHR30109:SF0">
    <property type="entry name" value="HYDROXYLAMINE REDUCTASE"/>
    <property type="match status" value="1"/>
</dbReference>
<dbReference type="InterPro" id="IPR010048">
    <property type="entry name" value="Hydroxylam_reduct"/>
</dbReference>